<keyword evidence="2" id="KW-1185">Reference proteome</keyword>
<organism evidence="1 2">
    <name type="scientific">Virgibacillus xinjiangensis</name>
    <dbReference type="NCBI Taxonomy" id="393090"/>
    <lineage>
        <taxon>Bacteria</taxon>
        <taxon>Bacillati</taxon>
        <taxon>Bacillota</taxon>
        <taxon>Bacilli</taxon>
        <taxon>Bacillales</taxon>
        <taxon>Bacillaceae</taxon>
        <taxon>Virgibacillus</taxon>
    </lineage>
</organism>
<dbReference type="Proteomes" id="UP001595279">
    <property type="component" value="Unassembled WGS sequence"/>
</dbReference>
<protein>
    <submittedName>
        <fullName evidence="1">Uncharacterized protein</fullName>
    </submittedName>
</protein>
<evidence type="ECO:0000313" key="1">
    <source>
        <dbReference type="EMBL" id="MFC3041475.1"/>
    </source>
</evidence>
<gene>
    <name evidence="1" type="ORF">ACFOGI_14600</name>
</gene>
<reference evidence="2" key="1">
    <citation type="journal article" date="2019" name="Int. J. Syst. Evol. Microbiol.">
        <title>The Global Catalogue of Microorganisms (GCM) 10K type strain sequencing project: providing services to taxonomists for standard genome sequencing and annotation.</title>
        <authorList>
            <consortium name="The Broad Institute Genomics Platform"/>
            <consortium name="The Broad Institute Genome Sequencing Center for Infectious Disease"/>
            <person name="Wu L."/>
            <person name="Ma J."/>
        </authorList>
    </citation>
    <scope>NUCLEOTIDE SEQUENCE [LARGE SCALE GENOMIC DNA]</scope>
    <source>
        <strain evidence="2">KCTC 13128</strain>
    </source>
</reference>
<proteinExistence type="predicted"/>
<sequence length="59" mass="6476">MKSKMVILILFLFTLAGVAIAWFWMQHLTENNQMSSSTVTGADVLAVWEASSSCILAVL</sequence>
<comment type="caution">
    <text evidence="1">The sequence shown here is derived from an EMBL/GenBank/DDBJ whole genome shotgun (WGS) entry which is preliminary data.</text>
</comment>
<evidence type="ECO:0000313" key="2">
    <source>
        <dbReference type="Proteomes" id="UP001595279"/>
    </source>
</evidence>
<dbReference type="EMBL" id="JBHRSA010000053">
    <property type="protein sequence ID" value="MFC3041475.1"/>
    <property type="molecule type" value="Genomic_DNA"/>
</dbReference>
<name>A0ABV7CZS4_9BACI</name>
<accession>A0ABV7CZS4</accession>
<dbReference type="RefSeq" id="WP_390274096.1">
    <property type="nucleotide sequence ID" value="NZ_JBHRSA010000053.1"/>
</dbReference>